<protein>
    <recommendedName>
        <fullName evidence="4">DUF397 domain-containing protein</fullName>
    </recommendedName>
</protein>
<dbReference type="EMBL" id="CP108110">
    <property type="protein sequence ID" value="WUQ82590.1"/>
    <property type="molecule type" value="Genomic_DNA"/>
</dbReference>
<name>A0ABZ1TW54_9ACTN</name>
<evidence type="ECO:0000313" key="1">
    <source>
        <dbReference type="EMBL" id="WUQ82590.1"/>
    </source>
</evidence>
<dbReference type="RefSeq" id="WP_328953644.1">
    <property type="nucleotide sequence ID" value="NZ_CP108110.1"/>
</dbReference>
<sequence length="81" mass="8710">MMEKQELYDVTPPVEERIKSPLSEGNGACATFAAIRNSAGDVIGVYQGDSQNPDLLGVRYTLEEFYAMAGGIDAIRKGLGL</sequence>
<evidence type="ECO:0008006" key="4">
    <source>
        <dbReference type="Google" id="ProtNLM"/>
    </source>
</evidence>
<proteinExistence type="predicted"/>
<dbReference type="EMBL" id="CP108110">
    <property type="protein sequence ID" value="WUQ83663.1"/>
    <property type="molecule type" value="Genomic_DNA"/>
</dbReference>
<keyword evidence="3" id="KW-1185">Reference proteome</keyword>
<gene>
    <name evidence="1" type="ORF">OHA16_06100</name>
    <name evidence="2" type="ORF">OHA16_12190</name>
</gene>
<evidence type="ECO:0000313" key="2">
    <source>
        <dbReference type="EMBL" id="WUQ83663.1"/>
    </source>
</evidence>
<organism evidence="1 3">
    <name type="scientific">Kitasatospora purpeofusca</name>
    <dbReference type="NCBI Taxonomy" id="67352"/>
    <lineage>
        <taxon>Bacteria</taxon>
        <taxon>Bacillati</taxon>
        <taxon>Actinomycetota</taxon>
        <taxon>Actinomycetes</taxon>
        <taxon>Kitasatosporales</taxon>
        <taxon>Streptomycetaceae</taxon>
        <taxon>Kitasatospora</taxon>
    </lineage>
</organism>
<dbReference type="Proteomes" id="UP001432222">
    <property type="component" value="Chromosome"/>
</dbReference>
<evidence type="ECO:0000313" key="3">
    <source>
        <dbReference type="Proteomes" id="UP001432222"/>
    </source>
</evidence>
<accession>A0ABZ1TW54</accession>
<reference evidence="1" key="1">
    <citation type="submission" date="2022-10" db="EMBL/GenBank/DDBJ databases">
        <title>The complete genomes of actinobacterial strains from the NBC collection.</title>
        <authorList>
            <person name="Joergensen T.S."/>
            <person name="Alvarez Arevalo M."/>
            <person name="Sterndorff E.B."/>
            <person name="Faurdal D."/>
            <person name="Vuksanovic O."/>
            <person name="Mourched A.-S."/>
            <person name="Charusanti P."/>
            <person name="Shaw S."/>
            <person name="Blin K."/>
            <person name="Weber T."/>
        </authorList>
    </citation>
    <scope>NUCLEOTIDE SEQUENCE</scope>
    <source>
        <strain evidence="1">NBC_00222</strain>
    </source>
</reference>